<dbReference type="Proteomes" id="UP000278081">
    <property type="component" value="Unassembled WGS sequence"/>
</dbReference>
<organism evidence="1 2">
    <name type="scientific">Rhizobium chutanense</name>
    <dbReference type="NCBI Taxonomy" id="2035448"/>
    <lineage>
        <taxon>Bacteria</taxon>
        <taxon>Pseudomonadati</taxon>
        <taxon>Pseudomonadota</taxon>
        <taxon>Alphaproteobacteria</taxon>
        <taxon>Hyphomicrobiales</taxon>
        <taxon>Rhizobiaceae</taxon>
        <taxon>Rhizobium/Agrobacterium group</taxon>
        <taxon>Rhizobium</taxon>
    </lineage>
</organism>
<dbReference type="EMBL" id="RJTJ01000008">
    <property type="protein sequence ID" value="RUM06780.1"/>
    <property type="molecule type" value="Genomic_DNA"/>
</dbReference>
<dbReference type="AlphaFoldDB" id="A0A432P3S4"/>
<protein>
    <submittedName>
        <fullName evidence="1">Uncharacterized protein</fullName>
    </submittedName>
</protein>
<name>A0A432P3S4_9HYPH</name>
<gene>
    <name evidence="1" type="ORF">EFR84_11305</name>
</gene>
<accession>A0A432P3S4</accession>
<evidence type="ECO:0000313" key="1">
    <source>
        <dbReference type="EMBL" id="RUM06780.1"/>
    </source>
</evidence>
<proteinExistence type="predicted"/>
<evidence type="ECO:0000313" key="2">
    <source>
        <dbReference type="Proteomes" id="UP000278081"/>
    </source>
</evidence>
<sequence length="83" mass="8732">MLSLKTTPAVSRYEAALAALGIRLPLSHDPSYPGTIIDADGKMVCVADMHGERPDTEAVAIAELVLLAVNVHAGFLPEVRHAG</sequence>
<comment type="caution">
    <text evidence="1">The sequence shown here is derived from an EMBL/GenBank/DDBJ whole genome shotgun (WGS) entry which is preliminary data.</text>
</comment>
<reference evidence="1 2" key="1">
    <citation type="submission" date="2018-11" db="EMBL/GenBank/DDBJ databases">
        <title>Rhizobium chutanense sp. nov., isolated from root nodules of Phaseolus vulgaris in China.</title>
        <authorList>
            <person name="Huo Y."/>
        </authorList>
    </citation>
    <scope>NUCLEOTIDE SEQUENCE [LARGE SCALE GENOMIC DNA]</scope>
    <source>
        <strain evidence="1 2">C16</strain>
    </source>
</reference>